<dbReference type="KEGG" id="msl:Msil_2832"/>
<evidence type="ECO:0000256" key="2">
    <source>
        <dbReference type="ARBA" id="ARBA00023125"/>
    </source>
</evidence>
<keyword evidence="7" id="KW-1185">Reference proteome</keyword>
<evidence type="ECO:0000313" key="7">
    <source>
        <dbReference type="Proteomes" id="UP000002257"/>
    </source>
</evidence>
<evidence type="ECO:0000256" key="4">
    <source>
        <dbReference type="PROSITE-ProRule" id="PRU00335"/>
    </source>
</evidence>
<reference evidence="6 7" key="1">
    <citation type="journal article" date="2010" name="J. Bacteriol.">
        <title>Complete genome sequence of the aerobic facultative methanotroph Methylocella silvestris BL2.</title>
        <authorList>
            <person name="Chen Y."/>
            <person name="Crombie A."/>
            <person name="Rahman M.T."/>
            <person name="Dedysh S.N."/>
            <person name="Liesack W."/>
            <person name="Stott M.B."/>
            <person name="Alam M."/>
            <person name="Theisen A.R."/>
            <person name="Murrell J.C."/>
            <person name="Dunfield P.F."/>
        </authorList>
    </citation>
    <scope>NUCLEOTIDE SEQUENCE [LARGE SCALE GENOMIC DNA]</scope>
    <source>
        <strain evidence="7">DSM 15510 / CIP 108128 / LMG 27833 / NCIMB 13906 / BL2</strain>
    </source>
</reference>
<organism evidence="6 7">
    <name type="scientific">Methylocella silvestris (strain DSM 15510 / CIP 108128 / LMG 27833 / NCIMB 13906 / BL2)</name>
    <dbReference type="NCBI Taxonomy" id="395965"/>
    <lineage>
        <taxon>Bacteria</taxon>
        <taxon>Pseudomonadati</taxon>
        <taxon>Pseudomonadota</taxon>
        <taxon>Alphaproteobacteria</taxon>
        <taxon>Hyphomicrobiales</taxon>
        <taxon>Beijerinckiaceae</taxon>
        <taxon>Methylocella</taxon>
    </lineage>
</organism>
<evidence type="ECO:0000256" key="1">
    <source>
        <dbReference type="ARBA" id="ARBA00023015"/>
    </source>
</evidence>
<gene>
    <name evidence="6" type="ordered locus">Msil_2832</name>
</gene>
<sequence length="210" mass="22366">MRGARSHLEDSRDAPPRRLLLEAAIRLFCRGGIGATSVDAVVAESGIARMTLYNHFGSKEGLVLAALQHEGAAWRTWFFTRLAEIGGPARARLIGVFDILEEWFVRDDYFGCAFMNAVLEARNQDGAVAAITFAHKAQVLEQLRALAAAAGAAEPDALAQQIDLVMDGAIVKALIKRSAQPALEAKIVAAALLVRHLGADARPPSAAGDA</sequence>
<feature type="domain" description="HTH tetR-type" evidence="5">
    <location>
        <begin position="14"/>
        <end position="74"/>
    </location>
</feature>
<dbReference type="InterPro" id="IPR009057">
    <property type="entry name" value="Homeodomain-like_sf"/>
</dbReference>
<dbReference type="InterPro" id="IPR036271">
    <property type="entry name" value="Tet_transcr_reg_TetR-rel_C_sf"/>
</dbReference>
<dbReference type="EMBL" id="CP001280">
    <property type="protein sequence ID" value="ACK51750.1"/>
    <property type="molecule type" value="Genomic_DNA"/>
</dbReference>
<dbReference type="InterPro" id="IPR001647">
    <property type="entry name" value="HTH_TetR"/>
</dbReference>
<proteinExistence type="predicted"/>
<dbReference type="Pfam" id="PF00440">
    <property type="entry name" value="TetR_N"/>
    <property type="match status" value="1"/>
</dbReference>
<accession>B8ETA8</accession>
<evidence type="ECO:0000313" key="6">
    <source>
        <dbReference type="EMBL" id="ACK51750.1"/>
    </source>
</evidence>
<keyword evidence="3" id="KW-0804">Transcription</keyword>
<feature type="DNA-binding region" description="H-T-H motif" evidence="4">
    <location>
        <begin position="37"/>
        <end position="56"/>
    </location>
</feature>
<evidence type="ECO:0000256" key="3">
    <source>
        <dbReference type="ARBA" id="ARBA00023163"/>
    </source>
</evidence>
<dbReference type="SUPFAM" id="SSF46689">
    <property type="entry name" value="Homeodomain-like"/>
    <property type="match status" value="1"/>
</dbReference>
<dbReference type="PANTHER" id="PTHR47506:SF1">
    <property type="entry name" value="HTH-TYPE TRANSCRIPTIONAL REGULATOR YJDC"/>
    <property type="match status" value="1"/>
</dbReference>
<keyword evidence="2 4" id="KW-0238">DNA-binding</keyword>
<dbReference type="PROSITE" id="PS50977">
    <property type="entry name" value="HTH_TETR_2"/>
    <property type="match status" value="1"/>
</dbReference>
<dbReference type="SUPFAM" id="SSF48498">
    <property type="entry name" value="Tetracyclin repressor-like, C-terminal domain"/>
    <property type="match status" value="1"/>
</dbReference>
<dbReference type="AlphaFoldDB" id="B8ETA8"/>
<evidence type="ECO:0000259" key="5">
    <source>
        <dbReference type="PROSITE" id="PS50977"/>
    </source>
</evidence>
<dbReference type="PANTHER" id="PTHR47506">
    <property type="entry name" value="TRANSCRIPTIONAL REGULATORY PROTEIN"/>
    <property type="match status" value="1"/>
</dbReference>
<dbReference type="STRING" id="395965.Msil_2832"/>
<protein>
    <submittedName>
        <fullName evidence="6">Transcriptional regulator, TetR family</fullName>
    </submittedName>
</protein>
<dbReference type="Proteomes" id="UP000002257">
    <property type="component" value="Chromosome"/>
</dbReference>
<dbReference type="GO" id="GO:0003677">
    <property type="term" value="F:DNA binding"/>
    <property type="evidence" value="ECO:0007669"/>
    <property type="project" value="UniProtKB-UniRule"/>
</dbReference>
<name>B8ETA8_METSB</name>
<dbReference type="eggNOG" id="COG1309">
    <property type="taxonomic scope" value="Bacteria"/>
</dbReference>
<keyword evidence="1" id="KW-0805">Transcription regulation</keyword>
<dbReference type="PRINTS" id="PR00455">
    <property type="entry name" value="HTHTETR"/>
</dbReference>
<dbReference type="Gene3D" id="1.10.357.10">
    <property type="entry name" value="Tetracycline Repressor, domain 2"/>
    <property type="match status" value="1"/>
</dbReference>
<dbReference type="HOGENOM" id="CLU_069356_23_1_5"/>